<evidence type="ECO:0000313" key="3">
    <source>
        <dbReference type="Proteomes" id="UP000613255"/>
    </source>
</evidence>
<feature type="compositionally biased region" description="Basic and acidic residues" evidence="1">
    <location>
        <begin position="31"/>
        <end position="40"/>
    </location>
</feature>
<dbReference type="RefSeq" id="WP_198684840.1">
    <property type="nucleotide sequence ID" value="NZ_JAEIJD010000002.1"/>
</dbReference>
<dbReference type="AlphaFoldDB" id="A0A934M0M6"/>
<accession>A0A934M0M6</accession>
<dbReference type="Proteomes" id="UP000613255">
    <property type="component" value="Unassembled WGS sequence"/>
</dbReference>
<comment type="caution">
    <text evidence="2">The sequence shown here is derived from an EMBL/GenBank/DDBJ whole genome shotgun (WGS) entry which is preliminary data.</text>
</comment>
<protein>
    <recommendedName>
        <fullName evidence="4">Excalibur calcium-binding domain-containing protein</fullName>
    </recommendedName>
</protein>
<gene>
    <name evidence="2" type="ORF">JAO82_02850</name>
</gene>
<sequence length="259" mass="27154">MRAAICVFAMALAGACAPQTPNDAWWGGSADRARESELRGELAGANRLTRPAEVSQQSLDPATGAAYAPGPANSASDIAAQTAAALEASSDKDDGADEGPSHISPPNPIETGEPLSAMPDNSSPAAVNQFGISSENDFVAVSARQSIESDAERIARNRAQYQVVQPTELPPRPSEGRPNIVSYALSTTHAPGTKVYNRSPIKLGARSERRCAAYPSPDQAQIAFLAKGGPKRDRLGLDPDGDGFACGWDPSPFRNSVRN</sequence>
<evidence type="ECO:0008006" key="4">
    <source>
        <dbReference type="Google" id="ProtNLM"/>
    </source>
</evidence>
<keyword evidence="3" id="KW-1185">Reference proteome</keyword>
<reference evidence="2" key="1">
    <citation type="submission" date="2020-12" db="EMBL/GenBank/DDBJ databases">
        <title>Pontibaca salina gen. nov., sp. nov., isolated from marine sediment.</title>
        <authorList>
            <person name="Bo J."/>
            <person name="Wang S."/>
            <person name="Song X."/>
            <person name="Du Z."/>
        </authorList>
    </citation>
    <scope>NUCLEOTIDE SEQUENCE</scope>
    <source>
        <strain evidence="2">S1109L</strain>
    </source>
</reference>
<feature type="region of interest" description="Disordered" evidence="1">
    <location>
        <begin position="233"/>
        <end position="259"/>
    </location>
</feature>
<dbReference type="EMBL" id="JAEIJD010000002">
    <property type="protein sequence ID" value="MBI6628811.1"/>
    <property type="molecule type" value="Genomic_DNA"/>
</dbReference>
<proteinExistence type="predicted"/>
<evidence type="ECO:0000313" key="2">
    <source>
        <dbReference type="EMBL" id="MBI6628811.1"/>
    </source>
</evidence>
<organism evidence="2 3">
    <name type="scientific">Pontibaca salina</name>
    <dbReference type="NCBI Taxonomy" id="2795731"/>
    <lineage>
        <taxon>Bacteria</taxon>
        <taxon>Pseudomonadati</taxon>
        <taxon>Pseudomonadota</taxon>
        <taxon>Alphaproteobacteria</taxon>
        <taxon>Rhodobacterales</taxon>
        <taxon>Roseobacteraceae</taxon>
        <taxon>Pontibaca</taxon>
    </lineage>
</organism>
<feature type="region of interest" description="Disordered" evidence="1">
    <location>
        <begin position="19"/>
        <end position="128"/>
    </location>
</feature>
<feature type="compositionally biased region" description="Polar residues" evidence="1">
    <location>
        <begin position="119"/>
        <end position="128"/>
    </location>
</feature>
<feature type="compositionally biased region" description="Low complexity" evidence="1">
    <location>
        <begin position="61"/>
        <end position="88"/>
    </location>
</feature>
<dbReference type="PROSITE" id="PS51257">
    <property type="entry name" value="PROKAR_LIPOPROTEIN"/>
    <property type="match status" value="1"/>
</dbReference>
<evidence type="ECO:0000256" key="1">
    <source>
        <dbReference type="SAM" id="MobiDB-lite"/>
    </source>
</evidence>
<name>A0A934M0M6_9RHOB</name>